<comment type="caution">
    <text evidence="2">The sequence shown here is derived from an EMBL/GenBank/DDBJ whole genome shotgun (WGS) entry which is preliminary data.</text>
</comment>
<reference evidence="2 3" key="1">
    <citation type="submission" date="2020-08" db="EMBL/GenBank/DDBJ databases">
        <title>Sequencing the genomes of 1000 actinobacteria strains.</title>
        <authorList>
            <person name="Klenk H.-P."/>
        </authorList>
    </citation>
    <scope>NUCLEOTIDE SEQUENCE [LARGE SCALE GENOMIC DNA]</scope>
    <source>
        <strain evidence="2 3">DSM 44320</strain>
    </source>
</reference>
<keyword evidence="1" id="KW-0732">Signal</keyword>
<dbReference type="GeneID" id="95395055"/>
<organism evidence="2 3">
    <name type="scientific">Nonomuraea dietziae</name>
    <dbReference type="NCBI Taxonomy" id="65515"/>
    <lineage>
        <taxon>Bacteria</taxon>
        <taxon>Bacillati</taxon>
        <taxon>Actinomycetota</taxon>
        <taxon>Actinomycetes</taxon>
        <taxon>Streptosporangiales</taxon>
        <taxon>Streptosporangiaceae</taxon>
        <taxon>Nonomuraea</taxon>
    </lineage>
</organism>
<dbReference type="EMBL" id="JACIBV010000002">
    <property type="protein sequence ID" value="MBB3733081.1"/>
    <property type="molecule type" value="Genomic_DNA"/>
</dbReference>
<dbReference type="RefSeq" id="WP_183661082.1">
    <property type="nucleotide sequence ID" value="NZ_JACIBV010000002.1"/>
</dbReference>
<dbReference type="AlphaFoldDB" id="A0A7W5V9H8"/>
<evidence type="ECO:0000256" key="1">
    <source>
        <dbReference type="SAM" id="SignalP"/>
    </source>
</evidence>
<feature type="chain" id="PRO_5039298182" description="Secreted protein" evidence="1">
    <location>
        <begin position="22"/>
        <end position="52"/>
    </location>
</feature>
<proteinExistence type="predicted"/>
<name>A0A7W5V9H8_9ACTN</name>
<evidence type="ECO:0000313" key="2">
    <source>
        <dbReference type="EMBL" id="MBB3733081.1"/>
    </source>
</evidence>
<feature type="signal peptide" evidence="1">
    <location>
        <begin position="1"/>
        <end position="21"/>
    </location>
</feature>
<gene>
    <name evidence="2" type="ORF">FHR33_009028</name>
</gene>
<sequence>MRRTMCGVAAALTLSITSLVAATTAVWAIMGTNEPAQQSQVVAGFNEPDQHD</sequence>
<evidence type="ECO:0008006" key="4">
    <source>
        <dbReference type="Google" id="ProtNLM"/>
    </source>
</evidence>
<accession>A0A7W5V9H8</accession>
<evidence type="ECO:0000313" key="3">
    <source>
        <dbReference type="Proteomes" id="UP000579945"/>
    </source>
</evidence>
<dbReference type="Proteomes" id="UP000579945">
    <property type="component" value="Unassembled WGS sequence"/>
</dbReference>
<keyword evidence="3" id="KW-1185">Reference proteome</keyword>
<protein>
    <recommendedName>
        <fullName evidence="4">Secreted protein</fullName>
    </recommendedName>
</protein>